<keyword evidence="8" id="KW-0808">Transferase</keyword>
<sequence length="292" mass="34056">METYVAEIGEIVRAQRRDEEVIDDLSSRISKVVKDLLGQRRWIRWFPYFRNFASTAYYANTVLACNQTLGEEYVKLFESEGLNRVFCRIISSRKEKTSSPTLPQTLSLDCQFATIPKLVDHFLNYFLGFEARLFLKFKRLHLAIFYIYGAYYSLARRWTGIRFLSVNPQTDLPALKLYRFLGYVTIAQLIVSCLIGVFSFIEEERKRDFKKKETKKPVAQEEDVVEELNSVSHPWFRCSVCLEQRDPSALFCGHLFCWTCIQEHALPAEGPSRCPQCRLAFEPRDVTPLLNL</sequence>
<evidence type="ECO:0000256" key="2">
    <source>
        <dbReference type="ARBA" id="ARBA00004585"/>
    </source>
</evidence>
<comment type="similarity">
    <text evidence="4">Belongs to the pex2/pex10/pex12 family.</text>
</comment>
<comment type="pathway">
    <text evidence="3">Protein modification; protein ubiquitination.</text>
</comment>
<dbReference type="InterPro" id="IPR017907">
    <property type="entry name" value="Znf_RING_CS"/>
</dbReference>
<keyword evidence="14" id="KW-0653">Protein transport</keyword>
<keyword evidence="17" id="KW-0576">Peroxisome</keyword>
<gene>
    <name evidence="21" type="ORF">CAUJ_LOCUS6236</name>
</gene>
<dbReference type="PANTHER" id="PTHR23350:SF0">
    <property type="entry name" value="PEROXISOME BIOGENESIS FACTOR 10"/>
    <property type="match status" value="1"/>
</dbReference>
<evidence type="ECO:0000256" key="14">
    <source>
        <dbReference type="ARBA" id="ARBA00022927"/>
    </source>
</evidence>
<dbReference type="EMBL" id="CAJGYM010000015">
    <property type="protein sequence ID" value="CAD6190317.1"/>
    <property type="molecule type" value="Genomic_DNA"/>
</dbReference>
<keyword evidence="15 19" id="KW-1133">Transmembrane helix</keyword>
<protein>
    <recommendedName>
        <fullName evidence="5">RING-type E3 ubiquitin transferase</fullName>
        <ecNumber evidence="5">2.3.2.27</ecNumber>
    </recommendedName>
</protein>
<dbReference type="GO" id="GO:0008270">
    <property type="term" value="F:zinc ion binding"/>
    <property type="evidence" value="ECO:0007669"/>
    <property type="project" value="UniProtKB-KW"/>
</dbReference>
<evidence type="ECO:0000313" key="22">
    <source>
        <dbReference type="Proteomes" id="UP000835052"/>
    </source>
</evidence>
<keyword evidence="9 19" id="KW-0812">Transmembrane</keyword>
<evidence type="ECO:0000256" key="13">
    <source>
        <dbReference type="ARBA" id="ARBA00022833"/>
    </source>
</evidence>
<feature type="transmembrane region" description="Helical" evidence="19">
    <location>
        <begin position="140"/>
        <end position="160"/>
    </location>
</feature>
<dbReference type="Pfam" id="PF13445">
    <property type="entry name" value="zf-RING_UBOX"/>
    <property type="match status" value="1"/>
</dbReference>
<dbReference type="PROSITE" id="PS00518">
    <property type="entry name" value="ZF_RING_1"/>
    <property type="match status" value="1"/>
</dbReference>
<keyword evidence="16 19" id="KW-0472">Membrane</keyword>
<keyword evidence="11 18" id="KW-0863">Zinc-finger</keyword>
<dbReference type="GO" id="GO:0005778">
    <property type="term" value="C:peroxisomal membrane"/>
    <property type="evidence" value="ECO:0007669"/>
    <property type="project" value="UniProtKB-SubCell"/>
</dbReference>
<evidence type="ECO:0000256" key="1">
    <source>
        <dbReference type="ARBA" id="ARBA00000900"/>
    </source>
</evidence>
<comment type="caution">
    <text evidence="21">The sequence shown here is derived from an EMBL/GenBank/DDBJ whole genome shotgun (WGS) entry which is preliminary data.</text>
</comment>
<evidence type="ECO:0000256" key="17">
    <source>
        <dbReference type="ARBA" id="ARBA00023140"/>
    </source>
</evidence>
<keyword evidence="7" id="KW-0962">Peroxisome biogenesis</keyword>
<comment type="subcellular location">
    <subcellularLocation>
        <location evidence="2">Peroxisome membrane</location>
        <topology evidence="2">Multi-pass membrane protein</topology>
    </subcellularLocation>
</comment>
<evidence type="ECO:0000256" key="11">
    <source>
        <dbReference type="ARBA" id="ARBA00022771"/>
    </source>
</evidence>
<dbReference type="SUPFAM" id="SSF57850">
    <property type="entry name" value="RING/U-box"/>
    <property type="match status" value="1"/>
</dbReference>
<evidence type="ECO:0000256" key="16">
    <source>
        <dbReference type="ARBA" id="ARBA00023136"/>
    </source>
</evidence>
<accession>A0A8S1H4P1</accession>
<dbReference type="GO" id="GO:0016558">
    <property type="term" value="P:protein import into peroxisome matrix"/>
    <property type="evidence" value="ECO:0007669"/>
    <property type="project" value="InterPro"/>
</dbReference>
<evidence type="ECO:0000256" key="4">
    <source>
        <dbReference type="ARBA" id="ARBA00008704"/>
    </source>
</evidence>
<evidence type="ECO:0000256" key="18">
    <source>
        <dbReference type="PROSITE-ProRule" id="PRU00175"/>
    </source>
</evidence>
<evidence type="ECO:0000256" key="3">
    <source>
        <dbReference type="ARBA" id="ARBA00004906"/>
    </source>
</evidence>
<dbReference type="SMART" id="SM00184">
    <property type="entry name" value="RING"/>
    <property type="match status" value="1"/>
</dbReference>
<keyword evidence="13" id="KW-0862">Zinc</keyword>
<dbReference type="InterPro" id="IPR006845">
    <property type="entry name" value="Pex_N"/>
</dbReference>
<dbReference type="Gene3D" id="3.30.40.10">
    <property type="entry name" value="Zinc/RING finger domain, C3HC4 (zinc finger)"/>
    <property type="match status" value="1"/>
</dbReference>
<dbReference type="InterPro" id="IPR001841">
    <property type="entry name" value="Znf_RING"/>
</dbReference>
<name>A0A8S1H4P1_9PELO</name>
<dbReference type="Pfam" id="PF04757">
    <property type="entry name" value="Pex2_Pex12"/>
    <property type="match status" value="1"/>
</dbReference>
<comment type="catalytic activity">
    <reaction evidence="1">
        <text>S-ubiquitinyl-[E2 ubiquitin-conjugating enzyme]-L-cysteine + [acceptor protein]-L-lysine = [E2 ubiquitin-conjugating enzyme]-L-cysteine + N(6)-ubiquitinyl-[acceptor protein]-L-lysine.</text>
        <dbReference type="EC" id="2.3.2.27"/>
    </reaction>
</comment>
<feature type="transmembrane region" description="Helical" evidence="19">
    <location>
        <begin position="180"/>
        <end position="201"/>
    </location>
</feature>
<feature type="domain" description="RING-type" evidence="20">
    <location>
        <begin position="238"/>
        <end position="278"/>
    </location>
</feature>
<evidence type="ECO:0000313" key="21">
    <source>
        <dbReference type="EMBL" id="CAD6190317.1"/>
    </source>
</evidence>
<dbReference type="PANTHER" id="PTHR23350">
    <property type="entry name" value="PEROXISOME ASSEMBLY PROTEIN 10"/>
    <property type="match status" value="1"/>
</dbReference>
<evidence type="ECO:0000256" key="9">
    <source>
        <dbReference type="ARBA" id="ARBA00022692"/>
    </source>
</evidence>
<dbReference type="InterPro" id="IPR027370">
    <property type="entry name" value="Znf-RING_euk"/>
</dbReference>
<keyword evidence="6" id="KW-0813">Transport</keyword>
<keyword evidence="10" id="KW-0479">Metal-binding</keyword>
<dbReference type="AlphaFoldDB" id="A0A8S1H4P1"/>
<evidence type="ECO:0000256" key="5">
    <source>
        <dbReference type="ARBA" id="ARBA00012483"/>
    </source>
</evidence>
<evidence type="ECO:0000256" key="7">
    <source>
        <dbReference type="ARBA" id="ARBA00022593"/>
    </source>
</evidence>
<evidence type="ECO:0000256" key="10">
    <source>
        <dbReference type="ARBA" id="ARBA00022723"/>
    </source>
</evidence>
<proteinExistence type="inferred from homology"/>
<keyword evidence="22" id="KW-1185">Reference proteome</keyword>
<dbReference type="OrthoDB" id="6105938at2759"/>
<organism evidence="21 22">
    <name type="scientific">Caenorhabditis auriculariae</name>
    <dbReference type="NCBI Taxonomy" id="2777116"/>
    <lineage>
        <taxon>Eukaryota</taxon>
        <taxon>Metazoa</taxon>
        <taxon>Ecdysozoa</taxon>
        <taxon>Nematoda</taxon>
        <taxon>Chromadorea</taxon>
        <taxon>Rhabditida</taxon>
        <taxon>Rhabditina</taxon>
        <taxon>Rhabditomorpha</taxon>
        <taxon>Rhabditoidea</taxon>
        <taxon>Rhabditidae</taxon>
        <taxon>Peloderinae</taxon>
        <taxon>Caenorhabditis</taxon>
    </lineage>
</organism>
<evidence type="ECO:0000256" key="19">
    <source>
        <dbReference type="SAM" id="Phobius"/>
    </source>
</evidence>
<dbReference type="GO" id="GO:0061630">
    <property type="term" value="F:ubiquitin protein ligase activity"/>
    <property type="evidence" value="ECO:0007669"/>
    <property type="project" value="UniProtKB-EC"/>
</dbReference>
<dbReference type="InterPro" id="IPR025654">
    <property type="entry name" value="PEX2/10"/>
</dbReference>
<evidence type="ECO:0000256" key="8">
    <source>
        <dbReference type="ARBA" id="ARBA00022679"/>
    </source>
</evidence>
<dbReference type="InterPro" id="IPR013083">
    <property type="entry name" value="Znf_RING/FYVE/PHD"/>
</dbReference>
<dbReference type="Proteomes" id="UP000835052">
    <property type="component" value="Unassembled WGS sequence"/>
</dbReference>
<evidence type="ECO:0000256" key="6">
    <source>
        <dbReference type="ARBA" id="ARBA00022448"/>
    </source>
</evidence>
<keyword evidence="12" id="KW-0833">Ubl conjugation pathway</keyword>
<reference evidence="21" key="1">
    <citation type="submission" date="2020-10" db="EMBL/GenBank/DDBJ databases">
        <authorList>
            <person name="Kikuchi T."/>
        </authorList>
    </citation>
    <scope>NUCLEOTIDE SEQUENCE</scope>
    <source>
        <strain evidence="21">NKZ352</strain>
    </source>
</reference>
<dbReference type="PROSITE" id="PS50089">
    <property type="entry name" value="ZF_RING_2"/>
    <property type="match status" value="1"/>
</dbReference>
<evidence type="ECO:0000259" key="20">
    <source>
        <dbReference type="PROSITE" id="PS50089"/>
    </source>
</evidence>
<dbReference type="EC" id="2.3.2.27" evidence="5"/>
<evidence type="ECO:0000256" key="15">
    <source>
        <dbReference type="ARBA" id="ARBA00022989"/>
    </source>
</evidence>
<evidence type="ECO:0000256" key="12">
    <source>
        <dbReference type="ARBA" id="ARBA00022786"/>
    </source>
</evidence>